<gene>
    <name evidence="5" type="ORF">HCU73_17385</name>
</gene>
<dbReference type="InterPro" id="IPR050832">
    <property type="entry name" value="Bact_Acetyltransf"/>
</dbReference>
<evidence type="ECO:0000313" key="6">
    <source>
        <dbReference type="Proteomes" id="UP000526408"/>
    </source>
</evidence>
<sequence length="200" mass="21244">MQGPDRGTRVAIPPRTAADAPPGGGGARTTAASPRAAAPPRRLQPPLAATRASGIRADMAVSVFLARRIDAGLFANVHADVFDAPPDPMLVDGFLAAPHLHIAVAVERDLMVGMCSGVVYHHPDKPAQWWINELGVAAPWRRQGVGTRLVLACADHARRLGCTAIWVVADPTPEATGFWKSLGWRQTGENLAMFTLDLAP</sequence>
<evidence type="ECO:0000256" key="3">
    <source>
        <dbReference type="SAM" id="MobiDB-lite"/>
    </source>
</evidence>
<dbReference type="InterPro" id="IPR016181">
    <property type="entry name" value="Acyl_CoA_acyltransferase"/>
</dbReference>
<dbReference type="PANTHER" id="PTHR43877">
    <property type="entry name" value="AMINOALKYLPHOSPHONATE N-ACETYLTRANSFERASE-RELATED-RELATED"/>
    <property type="match status" value="1"/>
</dbReference>
<dbReference type="EMBL" id="JAAZQQ010000007">
    <property type="protein sequence ID" value="NKX46370.1"/>
    <property type="molecule type" value="Genomic_DNA"/>
</dbReference>
<dbReference type="InterPro" id="IPR000182">
    <property type="entry name" value="GNAT_dom"/>
</dbReference>
<keyword evidence="2" id="KW-0012">Acyltransferase</keyword>
<keyword evidence="6" id="KW-1185">Reference proteome</keyword>
<organism evidence="5 6">
    <name type="scientific">Roseicyclus persicicus</name>
    <dbReference type="NCBI Taxonomy" id="2650661"/>
    <lineage>
        <taxon>Bacteria</taxon>
        <taxon>Pseudomonadati</taxon>
        <taxon>Pseudomonadota</taxon>
        <taxon>Alphaproteobacteria</taxon>
        <taxon>Rhodobacterales</taxon>
        <taxon>Roseobacteraceae</taxon>
        <taxon>Roseicyclus</taxon>
    </lineage>
</organism>
<protein>
    <submittedName>
        <fullName evidence="5">GNAT family N-acetyltransferase</fullName>
    </submittedName>
</protein>
<dbReference type="Proteomes" id="UP000526408">
    <property type="component" value="Unassembled WGS sequence"/>
</dbReference>
<evidence type="ECO:0000256" key="1">
    <source>
        <dbReference type="ARBA" id="ARBA00022679"/>
    </source>
</evidence>
<accession>A0A7X6H1T2</accession>
<dbReference type="CDD" id="cd04301">
    <property type="entry name" value="NAT_SF"/>
    <property type="match status" value="1"/>
</dbReference>
<feature type="region of interest" description="Disordered" evidence="3">
    <location>
        <begin position="1"/>
        <end position="47"/>
    </location>
</feature>
<dbReference type="GO" id="GO:0016747">
    <property type="term" value="F:acyltransferase activity, transferring groups other than amino-acyl groups"/>
    <property type="evidence" value="ECO:0007669"/>
    <property type="project" value="InterPro"/>
</dbReference>
<feature type="compositionally biased region" description="Low complexity" evidence="3">
    <location>
        <begin position="28"/>
        <end position="47"/>
    </location>
</feature>
<evidence type="ECO:0000256" key="2">
    <source>
        <dbReference type="ARBA" id="ARBA00023315"/>
    </source>
</evidence>
<dbReference type="Pfam" id="PF00583">
    <property type="entry name" value="Acetyltransf_1"/>
    <property type="match status" value="1"/>
</dbReference>
<comment type="caution">
    <text evidence="5">The sequence shown here is derived from an EMBL/GenBank/DDBJ whole genome shotgun (WGS) entry which is preliminary data.</text>
</comment>
<dbReference type="AlphaFoldDB" id="A0A7X6H1T2"/>
<feature type="domain" description="N-acetyltransferase" evidence="4">
    <location>
        <begin position="61"/>
        <end position="200"/>
    </location>
</feature>
<dbReference type="SUPFAM" id="SSF55729">
    <property type="entry name" value="Acyl-CoA N-acyltransferases (Nat)"/>
    <property type="match status" value="1"/>
</dbReference>
<proteinExistence type="predicted"/>
<evidence type="ECO:0000259" key="4">
    <source>
        <dbReference type="PROSITE" id="PS51186"/>
    </source>
</evidence>
<evidence type="ECO:0000313" key="5">
    <source>
        <dbReference type="EMBL" id="NKX46370.1"/>
    </source>
</evidence>
<dbReference type="Gene3D" id="3.40.630.30">
    <property type="match status" value="1"/>
</dbReference>
<reference evidence="5 6" key="1">
    <citation type="submission" date="2020-04" db="EMBL/GenBank/DDBJ databases">
        <authorList>
            <person name="Yoon J."/>
        </authorList>
    </citation>
    <scope>NUCLEOTIDE SEQUENCE [LARGE SCALE GENOMIC DNA]</scope>
    <source>
        <strain evidence="5 6">KMU-115</strain>
    </source>
</reference>
<keyword evidence="1 5" id="KW-0808">Transferase</keyword>
<dbReference type="PROSITE" id="PS51186">
    <property type="entry name" value="GNAT"/>
    <property type="match status" value="1"/>
</dbReference>
<name>A0A7X6H1T2_9RHOB</name>